<feature type="active site" description="Charge relay system" evidence="6">
    <location>
        <position position="192"/>
    </location>
</feature>
<dbReference type="Gene3D" id="3.40.50.10740">
    <property type="entry name" value="Class I glutamine amidotransferase-like"/>
    <property type="match status" value="1"/>
</dbReference>
<dbReference type="Proteomes" id="UP000612808">
    <property type="component" value="Unassembled WGS sequence"/>
</dbReference>
<keyword evidence="5" id="KW-0720">Serine protease</keyword>
<keyword evidence="3" id="KW-0645">Protease</keyword>
<evidence type="ECO:0000256" key="2">
    <source>
        <dbReference type="ARBA" id="ARBA00022645"/>
    </source>
</evidence>
<dbReference type="InterPro" id="IPR027461">
    <property type="entry name" value="Carboxypeptidase_A_C_sf"/>
</dbReference>
<evidence type="ECO:0000256" key="4">
    <source>
        <dbReference type="ARBA" id="ARBA00022801"/>
    </source>
</evidence>
<comment type="caution">
    <text evidence="9">The sequence shown here is derived from an EMBL/GenBank/DDBJ whole genome shotgun (WGS) entry which is preliminary data.</text>
</comment>
<dbReference type="GO" id="GO:0006508">
    <property type="term" value="P:proteolysis"/>
    <property type="evidence" value="ECO:0007669"/>
    <property type="project" value="UniProtKB-KW"/>
</dbReference>
<evidence type="ECO:0000259" key="8">
    <source>
        <dbReference type="Pfam" id="PF17676"/>
    </source>
</evidence>
<dbReference type="CDD" id="cd07025">
    <property type="entry name" value="Peptidase_S66"/>
    <property type="match status" value="1"/>
</dbReference>
<feature type="active site" description="Charge relay system" evidence="6">
    <location>
        <position position="258"/>
    </location>
</feature>
<evidence type="ECO:0000256" key="3">
    <source>
        <dbReference type="ARBA" id="ARBA00022670"/>
    </source>
</evidence>
<evidence type="ECO:0000256" key="1">
    <source>
        <dbReference type="ARBA" id="ARBA00010233"/>
    </source>
</evidence>
<evidence type="ECO:0000259" key="7">
    <source>
        <dbReference type="Pfam" id="PF02016"/>
    </source>
</evidence>
<dbReference type="InterPro" id="IPR040921">
    <property type="entry name" value="Peptidase_S66C"/>
</dbReference>
<keyword evidence="10" id="KW-1185">Reference proteome</keyword>
<name>A0A8J3NFN8_9ACTN</name>
<dbReference type="EMBL" id="BOMB01000028">
    <property type="protein sequence ID" value="GID14009.1"/>
    <property type="molecule type" value="Genomic_DNA"/>
</dbReference>
<accession>A0A8J3NFN8</accession>
<dbReference type="Gene3D" id="3.50.30.60">
    <property type="entry name" value="LD-carboxypeptidase A C-terminal domain-like"/>
    <property type="match status" value="1"/>
</dbReference>
<evidence type="ECO:0000256" key="6">
    <source>
        <dbReference type="PIRSR" id="PIRSR028757-1"/>
    </source>
</evidence>
<dbReference type="InterPro" id="IPR003507">
    <property type="entry name" value="S66_fam"/>
</dbReference>
<feature type="domain" description="LD-carboxypeptidase C-terminal" evidence="8">
    <location>
        <begin position="162"/>
        <end position="273"/>
    </location>
</feature>
<feature type="active site" description="Nucleophile" evidence="6">
    <location>
        <position position="94"/>
    </location>
</feature>
<evidence type="ECO:0000256" key="5">
    <source>
        <dbReference type="ARBA" id="ARBA00022825"/>
    </source>
</evidence>
<dbReference type="PIRSF" id="PIRSF028757">
    <property type="entry name" value="LD-carboxypeptidase"/>
    <property type="match status" value="1"/>
</dbReference>
<dbReference type="InterPro" id="IPR029062">
    <property type="entry name" value="Class_I_gatase-like"/>
</dbReference>
<dbReference type="GO" id="GO:0004180">
    <property type="term" value="F:carboxypeptidase activity"/>
    <property type="evidence" value="ECO:0007669"/>
    <property type="project" value="UniProtKB-KW"/>
</dbReference>
<protein>
    <submittedName>
        <fullName evidence="9">Peptidase S66</fullName>
    </submittedName>
</protein>
<dbReference type="AlphaFoldDB" id="A0A8J3NFN8"/>
<sequence length="290" mass="30077">MSPSGPVRPEHVTPGIDLLRSWGLTVTLGAHAYDREGYLAGSDADRLADLHAALRDPAVRAVLCTRGGYGVQRIVDGLDPSSVRDDPTIVLGFSDITALHLALWRTARLATLHGPAFALRIAPDPATVASLRAALFEPAPVVVRASDDEPTRAVTTSGRVAGRLTGGNLAMLTASLGTPDAPDTDGAVLLVEDIAEQPYKVDRMLTHLHRAGALAKVAGVAVGQFTDCDGTDPTVLDVLAERLHDLGVPVLGGLPVGHGDVRHTVPLGTRAVLDADAGTLTVDPGVRPAG</sequence>
<dbReference type="SUPFAM" id="SSF141986">
    <property type="entry name" value="LD-carboxypeptidase A C-terminal domain-like"/>
    <property type="match status" value="1"/>
</dbReference>
<dbReference type="PANTHER" id="PTHR30237:SF2">
    <property type="entry name" value="MUREIN TETRAPEPTIDE CARBOXYPEPTIDASE"/>
    <property type="match status" value="1"/>
</dbReference>
<dbReference type="GO" id="GO:0008236">
    <property type="term" value="F:serine-type peptidase activity"/>
    <property type="evidence" value="ECO:0007669"/>
    <property type="project" value="UniProtKB-KW"/>
</dbReference>
<dbReference type="PANTHER" id="PTHR30237">
    <property type="entry name" value="MURAMOYLTETRAPEPTIDE CARBOXYPEPTIDASE"/>
    <property type="match status" value="1"/>
</dbReference>
<reference evidence="9" key="1">
    <citation type="submission" date="2021-01" db="EMBL/GenBank/DDBJ databases">
        <title>Whole genome shotgun sequence of Actinocatenispora rupis NBRC 107355.</title>
        <authorList>
            <person name="Komaki H."/>
            <person name="Tamura T."/>
        </authorList>
    </citation>
    <scope>NUCLEOTIDE SEQUENCE</scope>
    <source>
        <strain evidence="9">NBRC 107355</strain>
    </source>
</reference>
<gene>
    <name evidence="9" type="ORF">Aru02nite_48980</name>
</gene>
<dbReference type="SUPFAM" id="SSF52317">
    <property type="entry name" value="Class I glutamine amidotransferase-like"/>
    <property type="match status" value="1"/>
</dbReference>
<dbReference type="Pfam" id="PF17676">
    <property type="entry name" value="Peptidase_S66C"/>
    <property type="match status" value="1"/>
</dbReference>
<keyword evidence="2" id="KW-0121">Carboxypeptidase</keyword>
<dbReference type="Pfam" id="PF02016">
    <property type="entry name" value="Peptidase_S66"/>
    <property type="match status" value="1"/>
</dbReference>
<proteinExistence type="inferred from homology"/>
<comment type="similarity">
    <text evidence="1">Belongs to the peptidase S66 family.</text>
</comment>
<organism evidence="9 10">
    <name type="scientific">Actinocatenispora rupis</name>
    <dbReference type="NCBI Taxonomy" id="519421"/>
    <lineage>
        <taxon>Bacteria</taxon>
        <taxon>Bacillati</taxon>
        <taxon>Actinomycetota</taxon>
        <taxon>Actinomycetes</taxon>
        <taxon>Micromonosporales</taxon>
        <taxon>Micromonosporaceae</taxon>
        <taxon>Actinocatenispora</taxon>
    </lineage>
</organism>
<keyword evidence="4" id="KW-0378">Hydrolase</keyword>
<evidence type="ECO:0000313" key="10">
    <source>
        <dbReference type="Proteomes" id="UP000612808"/>
    </source>
</evidence>
<feature type="domain" description="LD-carboxypeptidase N-terminal" evidence="7">
    <location>
        <begin position="1"/>
        <end position="114"/>
    </location>
</feature>
<dbReference type="InterPro" id="IPR040449">
    <property type="entry name" value="Peptidase_S66_N"/>
</dbReference>
<evidence type="ECO:0000313" key="9">
    <source>
        <dbReference type="EMBL" id="GID14009.1"/>
    </source>
</evidence>
<dbReference type="InterPro" id="IPR027478">
    <property type="entry name" value="LdcA_N"/>
</dbReference>